<protein>
    <submittedName>
        <fullName evidence="3">Uncharacterized protein</fullName>
    </submittedName>
</protein>
<name>A0A812N905_9DINO</name>
<evidence type="ECO:0000313" key="3">
    <source>
        <dbReference type="EMBL" id="CAE7299678.1"/>
    </source>
</evidence>
<evidence type="ECO:0000313" key="4">
    <source>
        <dbReference type="Proteomes" id="UP000604046"/>
    </source>
</evidence>
<reference evidence="3" key="1">
    <citation type="submission" date="2021-02" db="EMBL/GenBank/DDBJ databases">
        <authorList>
            <person name="Dougan E. K."/>
            <person name="Rhodes N."/>
            <person name="Thang M."/>
            <person name="Chan C."/>
        </authorList>
    </citation>
    <scope>NUCLEOTIDE SEQUENCE</scope>
</reference>
<keyword evidence="2" id="KW-0732">Signal</keyword>
<keyword evidence="4" id="KW-1185">Reference proteome</keyword>
<feature type="chain" id="PRO_5033044256" evidence="2">
    <location>
        <begin position="25"/>
        <end position="136"/>
    </location>
</feature>
<organism evidence="3 4">
    <name type="scientific">Symbiodinium natans</name>
    <dbReference type="NCBI Taxonomy" id="878477"/>
    <lineage>
        <taxon>Eukaryota</taxon>
        <taxon>Sar</taxon>
        <taxon>Alveolata</taxon>
        <taxon>Dinophyceae</taxon>
        <taxon>Suessiales</taxon>
        <taxon>Symbiodiniaceae</taxon>
        <taxon>Symbiodinium</taxon>
    </lineage>
</organism>
<comment type="caution">
    <text evidence="3">The sequence shown here is derived from an EMBL/GenBank/DDBJ whole genome shotgun (WGS) entry which is preliminary data.</text>
</comment>
<feature type="compositionally biased region" description="Acidic residues" evidence="1">
    <location>
        <begin position="45"/>
        <end position="55"/>
    </location>
</feature>
<accession>A0A812N905</accession>
<dbReference type="Proteomes" id="UP000604046">
    <property type="component" value="Unassembled WGS sequence"/>
</dbReference>
<sequence length="136" mass="15155">MRKPCYAVLPLGVLILGLQLLTTAFVQPSGQRRRPGRVLRRSQGEEDLPDTVELDSDEEGEVLYFGGVSQEREEPEETEAMQIASRINQALAMRRLPLSRLQGAPAAPVETAWYEELDVLPNATTEEIRLKCPPAL</sequence>
<feature type="compositionally biased region" description="Basic residues" evidence="1">
    <location>
        <begin position="31"/>
        <end position="40"/>
    </location>
</feature>
<dbReference type="EMBL" id="CAJNDS010002057">
    <property type="protein sequence ID" value="CAE7299678.1"/>
    <property type="molecule type" value="Genomic_DNA"/>
</dbReference>
<evidence type="ECO:0000256" key="2">
    <source>
        <dbReference type="SAM" id="SignalP"/>
    </source>
</evidence>
<feature type="region of interest" description="Disordered" evidence="1">
    <location>
        <begin position="30"/>
        <end position="55"/>
    </location>
</feature>
<dbReference type="AlphaFoldDB" id="A0A812N905"/>
<evidence type="ECO:0000256" key="1">
    <source>
        <dbReference type="SAM" id="MobiDB-lite"/>
    </source>
</evidence>
<proteinExistence type="predicted"/>
<feature type="signal peptide" evidence="2">
    <location>
        <begin position="1"/>
        <end position="24"/>
    </location>
</feature>
<gene>
    <name evidence="3" type="ORF">SNAT2548_LOCUS15772</name>
</gene>